<name>A0A2P2PMY4_RHIMU</name>
<reference evidence="1" key="1">
    <citation type="submission" date="2018-02" db="EMBL/GenBank/DDBJ databases">
        <title>Rhizophora mucronata_Transcriptome.</title>
        <authorList>
            <person name="Meera S.P."/>
            <person name="Sreeshan A."/>
            <person name="Augustine A."/>
        </authorList>
    </citation>
    <scope>NUCLEOTIDE SEQUENCE</scope>
    <source>
        <tissue evidence="1">Leaf</tissue>
    </source>
</reference>
<sequence>MYFTCLSHKDSLFVKTGVGLYTFDHPSQDPTVWETFALDAFCCLLKCLNYKPTPAFM</sequence>
<dbReference type="EMBL" id="GGEC01075619">
    <property type="protein sequence ID" value="MBX56103.1"/>
    <property type="molecule type" value="Transcribed_RNA"/>
</dbReference>
<dbReference type="AlphaFoldDB" id="A0A2P2PMY4"/>
<evidence type="ECO:0000313" key="1">
    <source>
        <dbReference type="EMBL" id="MBX56103.1"/>
    </source>
</evidence>
<protein>
    <submittedName>
        <fullName evidence="1">Uncharacterized protein</fullName>
    </submittedName>
</protein>
<organism evidence="1">
    <name type="scientific">Rhizophora mucronata</name>
    <name type="common">Asiatic mangrove</name>
    <dbReference type="NCBI Taxonomy" id="61149"/>
    <lineage>
        <taxon>Eukaryota</taxon>
        <taxon>Viridiplantae</taxon>
        <taxon>Streptophyta</taxon>
        <taxon>Embryophyta</taxon>
        <taxon>Tracheophyta</taxon>
        <taxon>Spermatophyta</taxon>
        <taxon>Magnoliopsida</taxon>
        <taxon>eudicotyledons</taxon>
        <taxon>Gunneridae</taxon>
        <taxon>Pentapetalae</taxon>
        <taxon>rosids</taxon>
        <taxon>fabids</taxon>
        <taxon>Malpighiales</taxon>
        <taxon>Rhizophoraceae</taxon>
        <taxon>Rhizophora</taxon>
    </lineage>
</organism>
<accession>A0A2P2PMY4</accession>
<proteinExistence type="predicted"/>